<dbReference type="CDD" id="cd00067">
    <property type="entry name" value="GAL4"/>
    <property type="match status" value="1"/>
</dbReference>
<dbReference type="GO" id="GO:0008270">
    <property type="term" value="F:zinc ion binding"/>
    <property type="evidence" value="ECO:0007669"/>
    <property type="project" value="InterPro"/>
</dbReference>
<dbReference type="Proteomes" id="UP000245956">
    <property type="component" value="Unassembled WGS sequence"/>
</dbReference>
<dbReference type="InterPro" id="IPR036864">
    <property type="entry name" value="Zn2-C6_fun-type_DNA-bd_sf"/>
</dbReference>
<organism evidence="4 5">
    <name type="scientific">Purpureocillium lilacinum</name>
    <name type="common">Paecilomyces lilacinus</name>
    <dbReference type="NCBI Taxonomy" id="33203"/>
    <lineage>
        <taxon>Eukaryota</taxon>
        <taxon>Fungi</taxon>
        <taxon>Dikarya</taxon>
        <taxon>Ascomycota</taxon>
        <taxon>Pezizomycotina</taxon>
        <taxon>Sordariomycetes</taxon>
        <taxon>Hypocreomycetidae</taxon>
        <taxon>Hypocreales</taxon>
        <taxon>Ophiocordycipitaceae</taxon>
        <taxon>Purpureocillium</taxon>
    </lineage>
</organism>
<name>A0A2U3DXQ2_PURLI</name>
<dbReference type="SUPFAM" id="SSF57701">
    <property type="entry name" value="Zn2/Cys6 DNA-binding domain"/>
    <property type="match status" value="1"/>
</dbReference>
<dbReference type="InterPro" id="IPR051961">
    <property type="entry name" value="Fungal_Metabolite_Diox"/>
</dbReference>
<evidence type="ECO:0000256" key="1">
    <source>
        <dbReference type="ARBA" id="ARBA00023242"/>
    </source>
</evidence>
<dbReference type="PANTHER" id="PTHR37563">
    <property type="entry name" value="PHYTANOYL-COA DIOXYGENASE FAMILY PROTEIN (AFU_ORTHOLOGUE AFUA_2G03330)"/>
    <property type="match status" value="1"/>
</dbReference>
<dbReference type="InterPro" id="IPR001138">
    <property type="entry name" value="Zn2Cys6_DnaBD"/>
</dbReference>
<dbReference type="GO" id="GO:0000981">
    <property type="term" value="F:DNA-binding transcription factor activity, RNA polymerase II-specific"/>
    <property type="evidence" value="ECO:0007669"/>
    <property type="project" value="InterPro"/>
</dbReference>
<dbReference type="PROSITE" id="PS50048">
    <property type="entry name" value="ZN2_CY6_FUNGAL_2"/>
    <property type="match status" value="1"/>
</dbReference>
<dbReference type="InterPro" id="IPR021858">
    <property type="entry name" value="Fun_TF"/>
</dbReference>
<accession>A0A2U3DXQ2</accession>
<comment type="caution">
    <text evidence="4">The sequence shown here is derived from an EMBL/GenBank/DDBJ whole genome shotgun (WGS) entry which is preliminary data.</text>
</comment>
<feature type="region of interest" description="Disordered" evidence="2">
    <location>
        <begin position="457"/>
        <end position="480"/>
    </location>
</feature>
<evidence type="ECO:0000259" key="3">
    <source>
        <dbReference type="PROSITE" id="PS50048"/>
    </source>
</evidence>
<gene>
    <name evidence="4" type="ORF">PCL_04537</name>
</gene>
<dbReference type="Gene3D" id="4.10.240.10">
    <property type="entry name" value="Zn(2)-C6 fungal-type DNA-binding domain"/>
    <property type="match status" value="1"/>
</dbReference>
<evidence type="ECO:0000256" key="2">
    <source>
        <dbReference type="SAM" id="MobiDB-lite"/>
    </source>
</evidence>
<dbReference type="InterPro" id="IPR008775">
    <property type="entry name" value="Phytyl_CoA_dOase-like"/>
</dbReference>
<dbReference type="SUPFAM" id="SSF51197">
    <property type="entry name" value="Clavaminate synthase-like"/>
    <property type="match status" value="1"/>
</dbReference>
<dbReference type="EMBL" id="LCWV01000021">
    <property type="protein sequence ID" value="PWI67031.1"/>
    <property type="molecule type" value="Genomic_DNA"/>
</dbReference>
<feature type="domain" description="Zn(2)-C6 fungal-type" evidence="3">
    <location>
        <begin position="26"/>
        <end position="73"/>
    </location>
</feature>
<proteinExistence type="predicted"/>
<sequence>MPRVYNKEGEFTLNPMARTLLTFTRACDTCRKRKVKCPSASHQHRNYLADSSSGDEVRPVCGLCSSKGLFCTRSEKPVTFIQHGPSKRKHADPEPAIAVASSPHDALAQADVAGAFHHYISAIAAWYDLGDPSRQFATVVPRLALDEPLLFSGAVAVAAMHLGKTTTGAKATLATARMYHAECVGRLIALGEGSALLENGVALATVCLLRSYEILDEDVDPNRHLQGAYSLASRRGLLNDMSSQLFTAGFWNYLREDITFSLFEGCPLKMDLSEVVVPSHALPPGHLHTASLILGRLINAAFERPVEDEEWMELMNATTAWYQSLSAAQKPFGRIEGAAGELAKVWFLEDSHASAMHYFLTICCILAISALPERLTHLPPLHSGVSISGQSREDLLDGYASEICAIAFTTRIPSVLVNAFGPISYSAKYIRNEAVRQGILGNLTGCSVDDDGRMISSVAARPLSPKPDRRKSHPRRDRDLLAIRRGRRRHHFPFPRSYPFKAYKSSRAIPTGVEMLSLYPLARRAAVRSLGLTKSTYTTAAAPRLPIVITPSAQEIANKRLDARNLERAVRHVHLDGLVVVNGVAPHAELDILNARMVKDARELQARGDKGPFNYNQGNLQLDAPPVAEFFFPSIFTNIIATQITSSVLGPRPKWTFCSANAAMPPLPGASPQRQPVHSDADFAFPSHPFALVVNVPLISMDARNGSTEIWLGTHTQDVSAQEGAHGERASGRIKEPLLRDGSFKPVQPKIDKGAVVIRDLRLWHAGMPNSSQDVRIMLAMIHFAPWYRNGMRLELGDDVKPLLEDLEARGELGLEVPVDWVSRDEALDRYMNRGFGNSYDFDQEA</sequence>
<dbReference type="Gene3D" id="2.60.120.620">
    <property type="entry name" value="q2cbj1_9rhob like domain"/>
    <property type="match status" value="1"/>
</dbReference>
<keyword evidence="1" id="KW-0539">Nucleus</keyword>
<evidence type="ECO:0000313" key="5">
    <source>
        <dbReference type="Proteomes" id="UP000245956"/>
    </source>
</evidence>
<dbReference type="Pfam" id="PF11951">
    <property type="entry name" value="Fungal_trans_2"/>
    <property type="match status" value="1"/>
</dbReference>
<dbReference type="AlphaFoldDB" id="A0A2U3DXQ2"/>
<reference evidence="4 5" key="1">
    <citation type="journal article" date="2016" name="Front. Microbiol.">
        <title>Genome and transcriptome sequences reveal the specific parasitism of the nematophagous Purpureocillium lilacinum 36-1.</title>
        <authorList>
            <person name="Xie J."/>
            <person name="Li S."/>
            <person name="Mo C."/>
            <person name="Xiao X."/>
            <person name="Peng D."/>
            <person name="Wang G."/>
            <person name="Xiao Y."/>
        </authorList>
    </citation>
    <scope>NUCLEOTIDE SEQUENCE [LARGE SCALE GENOMIC DNA]</scope>
    <source>
        <strain evidence="4 5">36-1</strain>
    </source>
</reference>
<protein>
    <recommendedName>
        <fullName evidence="3">Zn(2)-C6 fungal-type domain-containing protein</fullName>
    </recommendedName>
</protein>
<dbReference type="PANTHER" id="PTHR37563:SF2">
    <property type="entry name" value="PHYTANOYL-COA DIOXYGENASE FAMILY PROTEIN (AFU_ORTHOLOGUE AFUA_2G03330)"/>
    <property type="match status" value="1"/>
</dbReference>
<evidence type="ECO:0000313" key="4">
    <source>
        <dbReference type="EMBL" id="PWI67031.1"/>
    </source>
</evidence>
<dbReference type="Pfam" id="PF05721">
    <property type="entry name" value="PhyH"/>
    <property type="match status" value="1"/>
</dbReference>